<dbReference type="Pfam" id="PF03958">
    <property type="entry name" value="Secretin_N"/>
    <property type="match status" value="1"/>
</dbReference>
<dbReference type="PANTHER" id="PTHR30332">
    <property type="entry name" value="PROBABLE GENERAL SECRETION PATHWAY PROTEIN D"/>
    <property type="match status" value="1"/>
</dbReference>
<dbReference type="Proteomes" id="UP000280434">
    <property type="component" value="Unassembled WGS sequence"/>
</dbReference>
<name>A0A494X1I9_9BURK</name>
<dbReference type="Gene3D" id="3.55.50.30">
    <property type="match status" value="1"/>
</dbReference>
<accession>A0A494X1I9</accession>
<evidence type="ECO:0000313" key="3">
    <source>
        <dbReference type="Proteomes" id="UP000280434"/>
    </source>
</evidence>
<dbReference type="Gene3D" id="3.30.1370.120">
    <property type="match status" value="1"/>
</dbReference>
<dbReference type="InterPro" id="IPR005644">
    <property type="entry name" value="NolW-like"/>
</dbReference>
<sequence>MLLVALGVAQPSLAAPIPWQTERVDYVATNAPLADALASLAAQAHVTIDVAPDVHGTVSGRFNLAPQQFLSTMAASYGVSWYYDGMVLHVAPQADARTLALRLNYATTDSLLAQLSSTGASDTRFVPQVDQATHTVVVHGPPAYVARVDATARALERAARERVRTAVRVVQLTTARVTDRHETVGGVPSVMPGVVTRLRERFVANYEKPFADGIVPREYEAPLPLIEADVDHNAVRVRDRPERLDADAQMIRDYDTKPQLVRVAAYIADVEPDALASLPLQWRTVADAAPDAYALPGTPPAPRFAYSDDDGTALAAQLKEFVAEGRAKMELERDATTVDGTTVELNRRESALVAAANEGVGGAGSDASLLDVAEGVKLVVTPTVDGTLDMPHVALDTQFALGDGAASRVRVDVASKRAVLIAAAPAHGVAPEVDGSTGNEVSDASPRTRVVLLIPVVGEQ</sequence>
<dbReference type="InterPro" id="IPR050810">
    <property type="entry name" value="Bact_Secretion_Sys_Channel"/>
</dbReference>
<dbReference type="GO" id="GO:0015627">
    <property type="term" value="C:type II protein secretion system complex"/>
    <property type="evidence" value="ECO:0007669"/>
    <property type="project" value="TreeGrafter"/>
</dbReference>
<feature type="domain" description="NolW-like" evidence="1">
    <location>
        <begin position="101"/>
        <end position="160"/>
    </location>
</feature>
<comment type="caution">
    <text evidence="2">The sequence shown here is derived from an EMBL/GenBank/DDBJ whole genome shotgun (WGS) entry which is preliminary data.</text>
</comment>
<dbReference type="AlphaFoldDB" id="A0A494X1I9"/>
<reference evidence="2 3" key="1">
    <citation type="submission" date="2018-10" db="EMBL/GenBank/DDBJ databases">
        <title>Paraburkholderia sp. 7MK8-2, isolated from soil.</title>
        <authorList>
            <person name="Gao Z.-H."/>
            <person name="Qiu L.-H."/>
        </authorList>
    </citation>
    <scope>NUCLEOTIDE SEQUENCE [LARGE SCALE GENOMIC DNA]</scope>
    <source>
        <strain evidence="2 3">7MK8-2</strain>
    </source>
</reference>
<dbReference type="GO" id="GO:0009306">
    <property type="term" value="P:protein secretion"/>
    <property type="evidence" value="ECO:0007669"/>
    <property type="project" value="TreeGrafter"/>
</dbReference>
<gene>
    <name evidence="2" type="ORF">D7S89_22185</name>
</gene>
<dbReference type="EMBL" id="RBZV01000012">
    <property type="protein sequence ID" value="RKP44587.1"/>
    <property type="molecule type" value="Genomic_DNA"/>
</dbReference>
<dbReference type="PANTHER" id="PTHR30332:SF5">
    <property type="entry name" value="SPI-1 TYPE 3 SECRETION SYSTEM SECRETIN"/>
    <property type="match status" value="1"/>
</dbReference>
<evidence type="ECO:0000313" key="2">
    <source>
        <dbReference type="EMBL" id="RKP44587.1"/>
    </source>
</evidence>
<proteinExistence type="predicted"/>
<evidence type="ECO:0000259" key="1">
    <source>
        <dbReference type="Pfam" id="PF03958"/>
    </source>
</evidence>
<protein>
    <recommendedName>
        <fullName evidence="1">NolW-like domain-containing protein</fullName>
    </recommendedName>
</protein>
<organism evidence="2 3">
    <name type="scientific">Trinickia fusca</name>
    <dbReference type="NCBI Taxonomy" id="2419777"/>
    <lineage>
        <taxon>Bacteria</taxon>
        <taxon>Pseudomonadati</taxon>
        <taxon>Pseudomonadota</taxon>
        <taxon>Betaproteobacteria</taxon>
        <taxon>Burkholderiales</taxon>
        <taxon>Burkholderiaceae</taxon>
        <taxon>Trinickia</taxon>
    </lineage>
</organism>
<dbReference type="InterPro" id="IPR038591">
    <property type="entry name" value="NolW-like_sf"/>
</dbReference>
<keyword evidence="3" id="KW-1185">Reference proteome</keyword>